<protein>
    <submittedName>
        <fullName evidence="1">Uncharacterized protein</fullName>
    </submittedName>
</protein>
<dbReference type="EMBL" id="JAJJMA010220037">
    <property type="protein sequence ID" value="MCL7041094.1"/>
    <property type="molecule type" value="Genomic_DNA"/>
</dbReference>
<proteinExistence type="predicted"/>
<keyword evidence="2" id="KW-1185">Reference proteome</keyword>
<dbReference type="AlphaFoldDB" id="A0AA41VGY7"/>
<organism evidence="1 2">
    <name type="scientific">Papaver nudicaule</name>
    <name type="common">Iceland poppy</name>
    <dbReference type="NCBI Taxonomy" id="74823"/>
    <lineage>
        <taxon>Eukaryota</taxon>
        <taxon>Viridiplantae</taxon>
        <taxon>Streptophyta</taxon>
        <taxon>Embryophyta</taxon>
        <taxon>Tracheophyta</taxon>
        <taxon>Spermatophyta</taxon>
        <taxon>Magnoliopsida</taxon>
        <taxon>Ranunculales</taxon>
        <taxon>Papaveraceae</taxon>
        <taxon>Papaveroideae</taxon>
        <taxon>Papaver</taxon>
    </lineage>
</organism>
<reference evidence="1" key="1">
    <citation type="submission" date="2022-03" db="EMBL/GenBank/DDBJ databases">
        <title>A functionally conserved STORR gene fusion in Papaver species that diverged 16.8 million years ago.</title>
        <authorList>
            <person name="Catania T."/>
        </authorList>
    </citation>
    <scope>NUCLEOTIDE SEQUENCE</scope>
    <source>
        <strain evidence="1">S-191538</strain>
    </source>
</reference>
<name>A0AA41VGY7_PAPNU</name>
<evidence type="ECO:0000313" key="2">
    <source>
        <dbReference type="Proteomes" id="UP001177140"/>
    </source>
</evidence>
<gene>
    <name evidence="1" type="ORF">MKW94_019704</name>
</gene>
<comment type="caution">
    <text evidence="1">The sequence shown here is derived from an EMBL/GenBank/DDBJ whole genome shotgun (WGS) entry which is preliminary data.</text>
</comment>
<evidence type="ECO:0000313" key="1">
    <source>
        <dbReference type="EMBL" id="MCL7041094.1"/>
    </source>
</evidence>
<sequence>MSSMPEMAMSPALVASNGQFPFTSSDISGMGVEASVLDNTFPFDVGNLGALGNYPGSPFFPSDSDIISCTALSISVQEFYVDNPVQGHCSQSDEDKP</sequence>
<accession>A0AA41VGY7</accession>
<dbReference type="Proteomes" id="UP001177140">
    <property type="component" value="Unassembled WGS sequence"/>
</dbReference>